<dbReference type="InterPro" id="IPR049067">
    <property type="entry name" value="MreB-like_C"/>
</dbReference>
<keyword evidence="4" id="KW-1185">Reference proteome</keyword>
<name>A0A7S5R898_9CAUD</name>
<dbReference type="InterPro" id="IPR043129">
    <property type="entry name" value="ATPase_NBD"/>
</dbReference>
<feature type="domain" description="Actin homologue MreB-like C-terminal" evidence="2">
    <location>
        <begin position="173"/>
        <end position="288"/>
    </location>
</feature>
<reference evidence="3 4" key="1">
    <citation type="submission" date="2020-01" db="EMBL/GenBank/DDBJ databases">
        <title>Patterns of diversity and host range of bacteriophage communities associated with bean-nodulatin bacteria.</title>
        <authorList>
            <person name="Vann Cauwenberghe J."/>
            <person name="Santamaria R.I."/>
            <person name="Bustos P."/>
            <person name="Juarez S."/>
            <person name="Gonzalez V."/>
        </authorList>
    </citation>
    <scope>NUCLEOTIDE SEQUENCE [LARGE SCALE GENOMIC DNA]</scope>
    <source>
        <strain evidence="4">RHph</strain>
    </source>
</reference>
<dbReference type="Pfam" id="PF21522">
    <property type="entry name" value="MreB-like_C"/>
    <property type="match status" value="1"/>
</dbReference>
<dbReference type="EMBL" id="MN988525">
    <property type="protein sequence ID" value="QIG72823.1"/>
    <property type="molecule type" value="Genomic_DNA"/>
</dbReference>
<dbReference type="Pfam" id="PF17989">
    <property type="entry name" value="ALP_N"/>
    <property type="match status" value="1"/>
</dbReference>
<accession>A0A7S5R898</accession>
<evidence type="ECO:0000313" key="4">
    <source>
        <dbReference type="Proteomes" id="UP000655883"/>
    </source>
</evidence>
<dbReference type="Proteomes" id="UP000655883">
    <property type="component" value="Segment"/>
</dbReference>
<protein>
    <submittedName>
        <fullName evidence="3">MreB-like ATPase protein</fullName>
    </submittedName>
</protein>
<evidence type="ECO:0000259" key="2">
    <source>
        <dbReference type="Pfam" id="PF21522"/>
    </source>
</evidence>
<dbReference type="InterPro" id="IPR040607">
    <property type="entry name" value="ALP_N"/>
</dbReference>
<feature type="domain" description="Actin-like protein N-terminal" evidence="1">
    <location>
        <begin position="6"/>
        <end position="144"/>
    </location>
</feature>
<evidence type="ECO:0000313" key="3">
    <source>
        <dbReference type="EMBL" id="QIG72823.1"/>
    </source>
</evidence>
<dbReference type="SUPFAM" id="SSF53067">
    <property type="entry name" value="Actin-like ATPase domain"/>
    <property type="match status" value="2"/>
</dbReference>
<gene>
    <name evidence="3" type="ORF">EVB97_265</name>
</gene>
<sequence length="321" mass="36375">MKTVLGLDPGYGDFKVCFGNSKGIISKLYKFNSVLGRVDVSQHINDTRVYGYKGTTYYVGEMALKLESSRIIDLMSYNNLETFSPLLIEHVINELGEVPDIVVCGLSIAHVDYSGYYRDAILNYLVKEKNLPIKDVRIIPQGVGGKLTYDKYGRTFPALTSEFSDDNNYVGCDIGFNTLDVFHVIQNKVSPNLIRGIESQGVVKIVTRLLEYIKNDYSLEFSVKEGKNILDNGQFKIRGREFDVTKQIEVIKRSYLEEVKELIENEFGAVLDKVEKIKMFGGGSYLFNTMNDSFIETPESRAEYYNSIGNYLHGLTIVEKD</sequence>
<dbReference type="Gene3D" id="3.30.420.40">
    <property type="match status" value="2"/>
</dbReference>
<proteinExistence type="predicted"/>
<organism evidence="3 4">
    <name type="scientific">Rhizobium phage RHph_Y65</name>
    <dbReference type="NCBI Taxonomy" id="2509785"/>
    <lineage>
        <taxon>Viruses</taxon>
        <taxon>Duplodnaviria</taxon>
        <taxon>Heunggongvirae</taxon>
        <taxon>Uroviricota</taxon>
        <taxon>Caudoviricetes</taxon>
        <taxon>Kleczkowskaviridae</taxon>
        <taxon>Cuauhnahuacvirus</taxon>
        <taxon>Cuauhnahuacvirus Y65</taxon>
    </lineage>
</organism>
<evidence type="ECO:0000259" key="1">
    <source>
        <dbReference type="Pfam" id="PF17989"/>
    </source>
</evidence>